<evidence type="ECO:0000313" key="2">
    <source>
        <dbReference type="EMBL" id="MDR6240984.1"/>
    </source>
</evidence>
<dbReference type="EMBL" id="JAVDQD010000006">
    <property type="protein sequence ID" value="MDR6240984.1"/>
    <property type="molecule type" value="Genomic_DNA"/>
</dbReference>
<name>A0AAE4BS93_9BACT</name>
<dbReference type="Proteomes" id="UP001185092">
    <property type="component" value="Unassembled WGS sequence"/>
</dbReference>
<protein>
    <submittedName>
        <fullName evidence="2">Uncharacterized protein</fullName>
    </submittedName>
</protein>
<feature type="compositionally biased region" description="Low complexity" evidence="1">
    <location>
        <begin position="28"/>
        <end position="37"/>
    </location>
</feature>
<feature type="compositionally biased region" description="Polar residues" evidence="1">
    <location>
        <begin position="38"/>
        <end position="50"/>
    </location>
</feature>
<proteinExistence type="predicted"/>
<feature type="compositionally biased region" description="Low complexity" evidence="1">
    <location>
        <begin position="54"/>
        <end position="64"/>
    </location>
</feature>
<keyword evidence="3" id="KW-1185">Reference proteome</keyword>
<feature type="compositionally biased region" description="Basic and acidic residues" evidence="1">
    <location>
        <begin position="1"/>
        <end position="18"/>
    </location>
</feature>
<dbReference type="AlphaFoldDB" id="A0AAE4BS93"/>
<gene>
    <name evidence="2" type="ORF">HNQ88_004060</name>
</gene>
<accession>A0AAE4BS93</accession>
<evidence type="ECO:0000313" key="3">
    <source>
        <dbReference type="Proteomes" id="UP001185092"/>
    </source>
</evidence>
<reference evidence="2" key="1">
    <citation type="submission" date="2023-07" db="EMBL/GenBank/DDBJ databases">
        <title>Genomic Encyclopedia of Type Strains, Phase IV (KMG-IV): sequencing the most valuable type-strain genomes for metagenomic binning, comparative biology and taxonomic classification.</title>
        <authorList>
            <person name="Goeker M."/>
        </authorList>
    </citation>
    <scope>NUCLEOTIDE SEQUENCE</scope>
    <source>
        <strain evidence="2">DSM 26174</strain>
    </source>
</reference>
<sequence length="328" mass="38230">MADEEMKKRWIEKQKQKESQNTVQAKKSNNSNSINLNTFTNEMPAQLQTKGNGERNNGNSSNFESFEKTPPPPESSVYTEHMQEFWRQQYEGKGSEEDWATLRELESMPFNMELINQHAKYSDKEIIERYGISSRLHDDYIKARLGILADDYILNNQKVESVKTYLRFKLVDYLNSFLKANKQPTYEEAYDFMSKFGPGPMEAIGIAKINHHVIIDEILFSFQSRGKLKTLYPKSLNEIISHPVNIAHDAVSNKGVINKAYTNAKNRLKSDIEVDTVMTNRHHTILNPDLSERYFTEYEVKNNEIVVKTLYREGFFNRFGDYHETLPE</sequence>
<dbReference type="RefSeq" id="WP_309941393.1">
    <property type="nucleotide sequence ID" value="NZ_AP025305.1"/>
</dbReference>
<comment type="caution">
    <text evidence="2">The sequence shown here is derived from an EMBL/GenBank/DDBJ whole genome shotgun (WGS) entry which is preliminary data.</text>
</comment>
<evidence type="ECO:0000256" key="1">
    <source>
        <dbReference type="SAM" id="MobiDB-lite"/>
    </source>
</evidence>
<feature type="region of interest" description="Disordered" evidence="1">
    <location>
        <begin position="1"/>
        <end position="78"/>
    </location>
</feature>
<organism evidence="2 3">
    <name type="scientific">Aureibacter tunicatorum</name>
    <dbReference type="NCBI Taxonomy" id="866807"/>
    <lineage>
        <taxon>Bacteria</taxon>
        <taxon>Pseudomonadati</taxon>
        <taxon>Bacteroidota</taxon>
        <taxon>Cytophagia</taxon>
        <taxon>Cytophagales</taxon>
        <taxon>Persicobacteraceae</taxon>
        <taxon>Aureibacter</taxon>
    </lineage>
</organism>